<accession>A0AA86V5J8</accession>
<reference evidence="3" key="1">
    <citation type="submission" date="2023-06" db="EMBL/GenBank/DDBJ databases">
        <authorList>
            <person name="Kurt Z."/>
        </authorList>
    </citation>
    <scope>NUCLEOTIDE SEQUENCE</scope>
</reference>
<evidence type="ECO:0000313" key="6">
    <source>
        <dbReference type="Proteomes" id="UP001642409"/>
    </source>
</evidence>
<keyword evidence="6" id="KW-1185">Reference proteome</keyword>
<comment type="caution">
    <text evidence="3">The sequence shown here is derived from an EMBL/GenBank/DDBJ whole genome shotgun (WGS) entry which is preliminary data.</text>
</comment>
<evidence type="ECO:0000313" key="4">
    <source>
        <dbReference type="EMBL" id="CAL5988016.1"/>
    </source>
</evidence>
<gene>
    <name evidence="4" type="ORF">HINF_LOCUS10164</name>
    <name evidence="2" type="ORF">HINF_LOCUS2866</name>
    <name evidence="3" type="ORF">HINF_LOCUS64727</name>
    <name evidence="5" type="ORF">HINF_LOCUS68756</name>
</gene>
<evidence type="ECO:0000313" key="2">
    <source>
        <dbReference type="EMBL" id="CAI9915221.1"/>
    </source>
</evidence>
<dbReference type="EMBL" id="CAXDID020000491">
    <property type="protein sequence ID" value="CAL6097117.1"/>
    <property type="molecule type" value="Genomic_DNA"/>
</dbReference>
<proteinExistence type="predicted"/>
<reference evidence="4 6" key="2">
    <citation type="submission" date="2024-07" db="EMBL/GenBank/DDBJ databases">
        <authorList>
            <person name="Akdeniz Z."/>
        </authorList>
    </citation>
    <scope>NUCLEOTIDE SEQUENCE [LARGE SCALE GENOMIC DNA]</scope>
</reference>
<protein>
    <submittedName>
        <fullName evidence="4">Hypothetical_protein</fullName>
    </submittedName>
</protein>
<evidence type="ECO:0000313" key="5">
    <source>
        <dbReference type="EMBL" id="CAL6097117.1"/>
    </source>
</evidence>
<dbReference type="Proteomes" id="UP001642409">
    <property type="component" value="Unassembled WGS sequence"/>
</dbReference>
<dbReference type="EMBL" id="CAXDID020000022">
    <property type="protein sequence ID" value="CAL5988016.1"/>
    <property type="molecule type" value="Genomic_DNA"/>
</dbReference>
<evidence type="ECO:0000256" key="1">
    <source>
        <dbReference type="SAM" id="Coils"/>
    </source>
</evidence>
<dbReference type="EMBL" id="CATOUU010001177">
    <property type="protein sequence ID" value="CAI9977082.1"/>
    <property type="molecule type" value="Genomic_DNA"/>
</dbReference>
<feature type="coiled-coil region" evidence="1">
    <location>
        <begin position="54"/>
        <end position="81"/>
    </location>
</feature>
<name>A0AA86V5J8_9EUKA</name>
<organism evidence="3">
    <name type="scientific">Hexamita inflata</name>
    <dbReference type="NCBI Taxonomy" id="28002"/>
    <lineage>
        <taxon>Eukaryota</taxon>
        <taxon>Metamonada</taxon>
        <taxon>Diplomonadida</taxon>
        <taxon>Hexamitidae</taxon>
        <taxon>Hexamitinae</taxon>
        <taxon>Hexamita</taxon>
    </lineage>
</organism>
<dbReference type="AlphaFoldDB" id="A0AA86V5J8"/>
<dbReference type="EMBL" id="CATOUU010000066">
    <property type="protein sequence ID" value="CAI9915221.1"/>
    <property type="molecule type" value="Genomic_DNA"/>
</dbReference>
<keyword evidence="1" id="KW-0175">Coiled coil</keyword>
<sequence length="112" mass="12969">MRVMSILKNNILQRGFVHDGINNQRNTAHNSISNEDRTLPPVNMTTQFLVLTSNISLLKQIENANDEARELNDRAVNIQQCSNILQNNIDIMYKNVNKLKINLEKKLKHMQQ</sequence>
<evidence type="ECO:0000313" key="3">
    <source>
        <dbReference type="EMBL" id="CAI9977082.1"/>
    </source>
</evidence>